<evidence type="ECO:0000256" key="11">
    <source>
        <dbReference type="SAM" id="MobiDB-lite"/>
    </source>
</evidence>
<keyword evidence="4" id="KW-1134">Transmembrane beta strand</keyword>
<feature type="domain" description="Type II/III secretion system secretin-like" evidence="12">
    <location>
        <begin position="667"/>
        <end position="834"/>
    </location>
</feature>
<dbReference type="InterPro" id="IPR013356">
    <property type="entry name" value="T2SS_GspD"/>
</dbReference>
<sequence>MDKAAVIQCHPIAPMVPIAFDRRRLRAMPMPRLTSAPRPQGPSRQPLTARWVWTCLAVAASQFACSHLPPADGAADQASASASTPASAAVQGNSEEVQAWQGTTMAVSGEPPRPNPRIEGRADTGQDDGPPEPQIRIYEGEGVTLNPPKRAVALTGQAGEFNFEEAPITEVVHVMMGEILKADYVLHQPIGGTLTLSTRKAVSKDTAMSLLETALLANGLLIAQDSRGFYHIGPPEALRGIVPAPRMAGTGYGPLPPGYGIVLMPLEYIGAAEMAEILKPVMGDSSLLRVDTIRNLLVLAGTRPQAEGWMELARTFDVNLLKGMSVGIFPLKYASVADVQAAMQVLAGETPGGSAGAATAAPGQQNLSPQQRAAQLRAQQQAAQGRQAQPGGQQQAATPIAAQVLPVLGSLRIVPLERLNSIMVITPRAQYLEQVKTWIERLDQPNDSVEPQLFVYGVKNGSAAHLAQVLGGIFGGTPSAGGAVANSGVAPGLSQASTQTTGFANANTGSRFGAGAGLGGNNRLSAGGLGSNQPTVNTAPVAMDLGAARVIADPLNNAILVWGTRQEYEKIEATLKRLDKQPVQVLLEASIIEVTLTKELEYGLRWAFNGNLGSGFRGTGGSPTLQGITPPTDNALDIGRFAAGGTGHAFTYALTRGNRVNALLQMLAKRNLAKMLSSPSLLVLDNHTASILVGDQIPIATSSLTTPSGTNNTQNVSRTYQYRDTGVSLQVTPSVNAGDIVTLDVNQEVTNLLSAGSGDDTNPSFVQRQISSKVAVRSGEPIVLGGLIRENTRNGNDGIPGLVDIPVARHAFGATNQRNERTELLVIITPTVIRSSDELRDAGNELRDRMQDLLRTRVEEIKRGGPVLPGEEDLADLVKPLTQATLPPAAELPAAGQDSARPANP</sequence>
<dbReference type="PRINTS" id="PR01032">
    <property type="entry name" value="PHAGEIV"/>
</dbReference>
<dbReference type="InterPro" id="IPR050810">
    <property type="entry name" value="Bact_Secretion_Sys_Channel"/>
</dbReference>
<evidence type="ECO:0000259" key="13">
    <source>
        <dbReference type="Pfam" id="PF03958"/>
    </source>
</evidence>
<organism evidence="15 16">
    <name type="scientific">Vandammella animalimorsus</name>
    <dbReference type="NCBI Taxonomy" id="2029117"/>
    <lineage>
        <taxon>Bacteria</taxon>
        <taxon>Pseudomonadati</taxon>
        <taxon>Pseudomonadota</taxon>
        <taxon>Betaproteobacteria</taxon>
        <taxon>Burkholderiales</taxon>
        <taxon>Comamonadaceae</taxon>
        <taxon>Vandammella</taxon>
    </lineage>
</organism>
<reference evidence="15 16" key="1">
    <citation type="submission" date="2017-08" db="EMBL/GenBank/DDBJ databases">
        <title>WGS of Clinical strains of the CDC Group NO-1 linked to zoonotic infections in humans.</title>
        <authorList>
            <person name="Bernier A.-M."/>
            <person name="Bernard K."/>
        </authorList>
    </citation>
    <scope>NUCLEOTIDE SEQUENCE [LARGE SCALE GENOMIC DNA]</scope>
    <source>
        <strain evidence="15 16">NML79-0751</strain>
    </source>
</reference>
<feature type="domain" description="GspD-like N0" evidence="14">
    <location>
        <begin position="162"/>
        <end position="232"/>
    </location>
</feature>
<evidence type="ECO:0000259" key="12">
    <source>
        <dbReference type="Pfam" id="PF00263"/>
    </source>
</evidence>
<keyword evidence="7" id="KW-0653">Protein transport</keyword>
<feature type="domain" description="NolW-like" evidence="13">
    <location>
        <begin position="327"/>
        <end position="446"/>
    </location>
</feature>
<evidence type="ECO:0000256" key="2">
    <source>
        <dbReference type="ARBA" id="ARBA00006980"/>
    </source>
</evidence>
<dbReference type="Pfam" id="PF00263">
    <property type="entry name" value="Secretin"/>
    <property type="match status" value="1"/>
</dbReference>
<feature type="domain" description="NolW-like" evidence="13">
    <location>
        <begin position="455"/>
        <end position="582"/>
    </location>
</feature>
<proteinExistence type="inferred from homology"/>
<dbReference type="Gene3D" id="3.30.1370.120">
    <property type="match status" value="3"/>
</dbReference>
<dbReference type="Pfam" id="PF21305">
    <property type="entry name" value="type_II_gspD_N0"/>
    <property type="match status" value="1"/>
</dbReference>
<comment type="caution">
    <text evidence="15">The sequence shown here is derived from an EMBL/GenBank/DDBJ whole genome shotgun (WGS) entry which is preliminary data.</text>
</comment>
<comment type="similarity">
    <text evidence="2">Belongs to the bacterial secretin family. GSP D subfamily.</text>
</comment>
<evidence type="ECO:0000313" key="15">
    <source>
        <dbReference type="EMBL" id="PAT39108.1"/>
    </source>
</evidence>
<dbReference type="EMBL" id="NSJD01000023">
    <property type="protein sequence ID" value="PAT39108.1"/>
    <property type="molecule type" value="Genomic_DNA"/>
</dbReference>
<feature type="compositionally biased region" description="Low complexity" evidence="11">
    <location>
        <begin position="71"/>
        <end position="89"/>
    </location>
</feature>
<feature type="compositionally biased region" description="Low complexity" evidence="11">
    <location>
        <begin position="356"/>
        <end position="395"/>
    </location>
</feature>
<evidence type="ECO:0000256" key="9">
    <source>
        <dbReference type="ARBA" id="ARBA00023237"/>
    </source>
</evidence>
<comment type="subcellular location">
    <subcellularLocation>
        <location evidence="1 10">Cell outer membrane</location>
    </subcellularLocation>
</comment>
<accession>A0A2A2AMZ6</accession>
<feature type="region of interest" description="Disordered" evidence="11">
    <location>
        <begin position="885"/>
        <end position="905"/>
    </location>
</feature>
<feature type="region of interest" description="Disordered" evidence="11">
    <location>
        <begin position="71"/>
        <end position="135"/>
    </location>
</feature>
<dbReference type="GO" id="GO:0009279">
    <property type="term" value="C:cell outer membrane"/>
    <property type="evidence" value="ECO:0007669"/>
    <property type="project" value="UniProtKB-SubCell"/>
</dbReference>
<dbReference type="GO" id="GO:0015628">
    <property type="term" value="P:protein secretion by the type II secretion system"/>
    <property type="evidence" value="ECO:0007669"/>
    <property type="project" value="InterPro"/>
</dbReference>
<keyword evidence="5" id="KW-0812">Transmembrane</keyword>
<dbReference type="InterPro" id="IPR049371">
    <property type="entry name" value="GspD-like_N0"/>
</dbReference>
<dbReference type="InterPro" id="IPR001775">
    <property type="entry name" value="GspD/PilQ"/>
</dbReference>
<dbReference type="Gene3D" id="3.55.50.30">
    <property type="match status" value="1"/>
</dbReference>
<evidence type="ECO:0000256" key="8">
    <source>
        <dbReference type="ARBA" id="ARBA00023136"/>
    </source>
</evidence>
<dbReference type="InterPro" id="IPR038591">
    <property type="entry name" value="NolW-like_sf"/>
</dbReference>
<keyword evidence="9" id="KW-0998">Cell outer membrane</keyword>
<dbReference type="AlphaFoldDB" id="A0A2A2AMZ6"/>
<dbReference type="PANTHER" id="PTHR30332:SF25">
    <property type="entry name" value="SECRETIN XPSD"/>
    <property type="match status" value="1"/>
</dbReference>
<protein>
    <submittedName>
        <fullName evidence="15">Type II secretion system protein GspD</fullName>
    </submittedName>
</protein>
<evidence type="ECO:0000313" key="16">
    <source>
        <dbReference type="Proteomes" id="UP000218644"/>
    </source>
</evidence>
<keyword evidence="6" id="KW-0732">Signal</keyword>
<dbReference type="PRINTS" id="PR00811">
    <property type="entry name" value="BCTERIALGSPD"/>
</dbReference>
<evidence type="ECO:0000256" key="10">
    <source>
        <dbReference type="RuleBase" id="RU004004"/>
    </source>
</evidence>
<evidence type="ECO:0000256" key="6">
    <source>
        <dbReference type="ARBA" id="ARBA00022729"/>
    </source>
</evidence>
<name>A0A2A2AMZ6_9BURK</name>
<keyword evidence="8" id="KW-0472">Membrane</keyword>
<dbReference type="InterPro" id="IPR005644">
    <property type="entry name" value="NolW-like"/>
</dbReference>
<evidence type="ECO:0000256" key="7">
    <source>
        <dbReference type="ARBA" id="ARBA00022927"/>
    </source>
</evidence>
<feature type="region of interest" description="Disordered" evidence="11">
    <location>
        <begin position="352"/>
        <end position="395"/>
    </location>
</feature>
<dbReference type="Proteomes" id="UP000218644">
    <property type="component" value="Unassembled WGS sequence"/>
</dbReference>
<evidence type="ECO:0000256" key="5">
    <source>
        <dbReference type="ARBA" id="ARBA00022692"/>
    </source>
</evidence>
<evidence type="ECO:0000256" key="1">
    <source>
        <dbReference type="ARBA" id="ARBA00004442"/>
    </source>
</evidence>
<keyword evidence="3 10" id="KW-0813">Transport</keyword>
<evidence type="ECO:0000259" key="14">
    <source>
        <dbReference type="Pfam" id="PF21305"/>
    </source>
</evidence>
<evidence type="ECO:0000256" key="4">
    <source>
        <dbReference type="ARBA" id="ARBA00022452"/>
    </source>
</evidence>
<evidence type="ECO:0000256" key="3">
    <source>
        <dbReference type="ARBA" id="ARBA00022448"/>
    </source>
</evidence>
<feature type="compositionally biased region" description="Polar residues" evidence="11">
    <location>
        <begin position="90"/>
        <end position="106"/>
    </location>
</feature>
<feature type="compositionally biased region" description="Low complexity" evidence="11">
    <location>
        <begin position="885"/>
        <end position="895"/>
    </location>
</feature>
<gene>
    <name evidence="15" type="primary">gspD</name>
    <name evidence="15" type="ORF">CK623_11675</name>
</gene>
<dbReference type="InterPro" id="IPR004846">
    <property type="entry name" value="T2SS/T3SS_dom"/>
</dbReference>
<dbReference type="NCBIfam" id="TIGR02517">
    <property type="entry name" value="type_II_gspD"/>
    <property type="match status" value="1"/>
</dbReference>
<dbReference type="Pfam" id="PF03958">
    <property type="entry name" value="Secretin_N"/>
    <property type="match status" value="2"/>
</dbReference>
<dbReference type="PANTHER" id="PTHR30332">
    <property type="entry name" value="PROBABLE GENERAL SECRETION PATHWAY PROTEIN D"/>
    <property type="match status" value="1"/>
</dbReference>
<dbReference type="GO" id="GO:0015627">
    <property type="term" value="C:type II protein secretion system complex"/>
    <property type="evidence" value="ECO:0007669"/>
    <property type="project" value="InterPro"/>
</dbReference>